<organism evidence="2 3">
    <name type="scientific">Musa balbisiana</name>
    <name type="common">Banana</name>
    <dbReference type="NCBI Taxonomy" id="52838"/>
    <lineage>
        <taxon>Eukaryota</taxon>
        <taxon>Viridiplantae</taxon>
        <taxon>Streptophyta</taxon>
        <taxon>Embryophyta</taxon>
        <taxon>Tracheophyta</taxon>
        <taxon>Spermatophyta</taxon>
        <taxon>Magnoliopsida</taxon>
        <taxon>Liliopsida</taxon>
        <taxon>Zingiberales</taxon>
        <taxon>Musaceae</taxon>
        <taxon>Musa</taxon>
    </lineage>
</organism>
<evidence type="ECO:0000313" key="2">
    <source>
        <dbReference type="EMBL" id="THU48312.1"/>
    </source>
</evidence>
<accession>A0A4S8ILB5</accession>
<reference evidence="2 3" key="1">
    <citation type="journal article" date="2019" name="Nat. Plants">
        <title>Genome sequencing of Musa balbisiana reveals subgenome evolution and function divergence in polyploid bananas.</title>
        <authorList>
            <person name="Yao X."/>
        </authorList>
    </citation>
    <scope>NUCLEOTIDE SEQUENCE [LARGE SCALE GENOMIC DNA]</scope>
    <source>
        <strain evidence="3">cv. DH-PKW</strain>
        <tissue evidence="2">Leaves</tissue>
    </source>
</reference>
<keyword evidence="1" id="KW-0472">Membrane</keyword>
<dbReference type="EMBL" id="PYDT01000010">
    <property type="protein sequence ID" value="THU48312.1"/>
    <property type="molecule type" value="Genomic_DNA"/>
</dbReference>
<feature type="transmembrane region" description="Helical" evidence="1">
    <location>
        <begin position="45"/>
        <end position="63"/>
    </location>
</feature>
<dbReference type="Proteomes" id="UP000317650">
    <property type="component" value="Chromosome 9"/>
</dbReference>
<evidence type="ECO:0000256" key="1">
    <source>
        <dbReference type="SAM" id="Phobius"/>
    </source>
</evidence>
<keyword evidence="1" id="KW-0812">Transmembrane</keyword>
<sequence>MLLRDRACAGLRLLLLPLDLTGLLLTLLALTGLLLGLLLCSDLPELRLMLLLFSLTGLLLRLIRVGAFSRLPRPYRASTYTSAVNFNWAFGFASHSLANRTYTNISSRTPNTSRWTSANASLSLPSLHHLGCGLRRQGGGEEKPFGCGLRKGYKGSGAFAAFLTTTSSAALTVASPDPRASSSSSKKV</sequence>
<gene>
    <name evidence="2" type="ORF">C4D60_Mb09t24910</name>
</gene>
<comment type="caution">
    <text evidence="2">The sequence shown here is derived from an EMBL/GenBank/DDBJ whole genome shotgun (WGS) entry which is preliminary data.</text>
</comment>
<keyword evidence="3" id="KW-1185">Reference proteome</keyword>
<evidence type="ECO:0000313" key="3">
    <source>
        <dbReference type="Proteomes" id="UP000317650"/>
    </source>
</evidence>
<name>A0A4S8ILB5_MUSBA</name>
<feature type="transmembrane region" description="Helical" evidence="1">
    <location>
        <begin position="12"/>
        <end position="39"/>
    </location>
</feature>
<protein>
    <submittedName>
        <fullName evidence="2">Uncharacterized protein</fullName>
    </submittedName>
</protein>
<keyword evidence="1" id="KW-1133">Transmembrane helix</keyword>
<dbReference type="AlphaFoldDB" id="A0A4S8ILB5"/>
<proteinExistence type="predicted"/>